<evidence type="ECO:0000259" key="1">
    <source>
        <dbReference type="PROSITE" id="PS50943"/>
    </source>
</evidence>
<dbReference type="STRING" id="883161.HMPREF9306_00591"/>
<sequence length="106" mass="11224">MRHYESGIRAVRPELLESISAALGVSVNALKDYGVETAGDLMSLLVRLEDSFGIVPAAGGSGLSLNPKAPRAPKAATAIGLWAEKRAQLENGEIDAAEYEDWKASL</sequence>
<name>S2WK52_9ACTN</name>
<feature type="domain" description="HTH cro/C1-type" evidence="1">
    <location>
        <begin position="3"/>
        <end position="30"/>
    </location>
</feature>
<evidence type="ECO:0000313" key="2">
    <source>
        <dbReference type="EMBL" id="EPD33062.1"/>
    </source>
</evidence>
<accession>S2WK52</accession>
<protein>
    <recommendedName>
        <fullName evidence="1">HTH cro/C1-type domain-containing protein</fullName>
    </recommendedName>
</protein>
<evidence type="ECO:0000313" key="3">
    <source>
        <dbReference type="Proteomes" id="UP000014417"/>
    </source>
</evidence>
<dbReference type="RefSeq" id="WP_016455437.1">
    <property type="nucleotide sequence ID" value="NZ_KE150269.1"/>
</dbReference>
<dbReference type="AlphaFoldDB" id="S2WK52"/>
<dbReference type="Proteomes" id="UP000014417">
    <property type="component" value="Unassembled WGS sequence"/>
</dbReference>
<proteinExistence type="predicted"/>
<dbReference type="InterPro" id="IPR001387">
    <property type="entry name" value="Cro/C1-type_HTH"/>
</dbReference>
<dbReference type="EMBL" id="AGZR01000005">
    <property type="protein sequence ID" value="EPD33062.1"/>
    <property type="molecule type" value="Genomic_DNA"/>
</dbReference>
<dbReference type="PATRIC" id="fig|883161.3.peg.596"/>
<comment type="caution">
    <text evidence="2">The sequence shown here is derived from an EMBL/GenBank/DDBJ whole genome shotgun (WGS) entry which is preliminary data.</text>
</comment>
<keyword evidence="3" id="KW-1185">Reference proteome</keyword>
<reference evidence="2 3" key="1">
    <citation type="submission" date="2013-04" db="EMBL/GenBank/DDBJ databases">
        <title>The Genome Sequence of Propionimicrobium lymphophilum ACS-093-V-SCH5.</title>
        <authorList>
            <consortium name="The Broad Institute Genomics Platform"/>
            <person name="Earl A."/>
            <person name="Ward D."/>
            <person name="Feldgarden M."/>
            <person name="Gevers D."/>
            <person name="Saerens B."/>
            <person name="Vaneechoutte M."/>
            <person name="Walker B."/>
            <person name="Young S."/>
            <person name="Zeng Q."/>
            <person name="Gargeya S."/>
            <person name="Fitzgerald M."/>
            <person name="Haas B."/>
            <person name="Abouelleil A."/>
            <person name="Allen A.W."/>
            <person name="Alvarado L."/>
            <person name="Arachchi H.M."/>
            <person name="Berlin A.M."/>
            <person name="Chapman S.B."/>
            <person name="Gainer-Dewar J."/>
            <person name="Goldberg J."/>
            <person name="Griggs A."/>
            <person name="Gujja S."/>
            <person name="Hansen M."/>
            <person name="Howarth C."/>
            <person name="Imamovic A."/>
            <person name="Ireland A."/>
            <person name="Larimer J."/>
            <person name="McCowan C."/>
            <person name="Murphy C."/>
            <person name="Pearson M."/>
            <person name="Poon T.W."/>
            <person name="Priest M."/>
            <person name="Roberts A."/>
            <person name="Saif S."/>
            <person name="Shea T."/>
            <person name="Sisk P."/>
            <person name="Sykes S."/>
            <person name="Wortman J."/>
            <person name="Nusbaum C."/>
            <person name="Birren B."/>
        </authorList>
    </citation>
    <scope>NUCLEOTIDE SEQUENCE [LARGE SCALE GENOMIC DNA]</scope>
    <source>
        <strain evidence="2 3">ACS-093-V-SCH5</strain>
    </source>
</reference>
<dbReference type="PROSITE" id="PS50943">
    <property type="entry name" value="HTH_CROC1"/>
    <property type="match status" value="1"/>
</dbReference>
<organism evidence="2 3">
    <name type="scientific">Propionimicrobium lymphophilum ACS-093-V-SCH5</name>
    <dbReference type="NCBI Taxonomy" id="883161"/>
    <lineage>
        <taxon>Bacteria</taxon>
        <taxon>Bacillati</taxon>
        <taxon>Actinomycetota</taxon>
        <taxon>Actinomycetes</taxon>
        <taxon>Propionibacteriales</taxon>
        <taxon>Propionibacteriaceae</taxon>
        <taxon>Propionimicrobium</taxon>
    </lineage>
</organism>
<dbReference type="HOGENOM" id="CLU_121342_2_0_11"/>
<gene>
    <name evidence="2" type="ORF">HMPREF9306_00591</name>
</gene>